<evidence type="ECO:0000256" key="14">
    <source>
        <dbReference type="ARBA" id="ARBA00023316"/>
    </source>
</evidence>
<dbReference type="PANTHER" id="PTHR21071:SF4">
    <property type="entry name" value="UDP-N-ACETYLENOLPYRUVOYLGLUCOSAMINE REDUCTASE"/>
    <property type="match status" value="1"/>
</dbReference>
<comment type="pathway">
    <text evidence="4 16">Cell wall biogenesis; peptidoglycan biosynthesis.</text>
</comment>
<dbReference type="GO" id="GO:0005829">
    <property type="term" value="C:cytosol"/>
    <property type="evidence" value="ECO:0007669"/>
    <property type="project" value="TreeGrafter"/>
</dbReference>
<keyword evidence="11 16" id="KW-0573">Peptidoglycan synthesis</keyword>
<sequence>MIEKRLEQYGDVECSALLSKHTTFRIGGACRYLVYPKSEIGLTQIIDILQAEQLPFKVLGKGSNILASDRDYSGAIICLDRYFNDLSFEADGTCVAQAGCSIILAAHEAMKRSLSGLEFASGIPATIGGCVFMNAGAYRSDMSQVVTSIYVYRDGEMSWIDADEADFSYRHSIFQEHPDWIVLGVKFALEPGDQKEIADLMDSRRTRRLASQPLEYPCAGSVFRNPGEIPAWKLIEDIGMRGKRIGGAMVSEKHANFIVNAGGAKASEVMELVEEIQRRVQDEYQMELKMEVERFNW</sequence>
<dbReference type="InterPro" id="IPR036318">
    <property type="entry name" value="FAD-bd_PCMH-like_sf"/>
</dbReference>
<evidence type="ECO:0000256" key="7">
    <source>
        <dbReference type="ARBA" id="ARBA00022630"/>
    </source>
</evidence>
<keyword evidence="12 16" id="KW-0560">Oxidoreductase</keyword>
<feature type="active site" description="Proton donor" evidence="16">
    <location>
        <position position="221"/>
    </location>
</feature>
<dbReference type="HAMAP" id="MF_00037">
    <property type="entry name" value="MurB"/>
    <property type="match status" value="1"/>
</dbReference>
<evidence type="ECO:0000313" key="19">
    <source>
        <dbReference type="Proteomes" id="UP000434036"/>
    </source>
</evidence>
<dbReference type="InterPro" id="IPR016166">
    <property type="entry name" value="FAD-bd_PCMH"/>
</dbReference>
<evidence type="ECO:0000256" key="13">
    <source>
        <dbReference type="ARBA" id="ARBA00023306"/>
    </source>
</evidence>
<keyword evidence="14 16" id="KW-0961">Cell wall biogenesis/degradation</keyword>
<keyword evidence="19" id="KW-1185">Reference proteome</keyword>
<organism evidence="18 19">
    <name type="scientific">Copranaerobaculum intestinale</name>
    <dbReference type="NCBI Taxonomy" id="2692629"/>
    <lineage>
        <taxon>Bacteria</taxon>
        <taxon>Bacillati</taxon>
        <taxon>Bacillota</taxon>
        <taxon>Erysipelotrichia</taxon>
        <taxon>Erysipelotrichales</taxon>
        <taxon>Erysipelotrichaceae</taxon>
        <taxon>Copranaerobaculum</taxon>
    </lineage>
</organism>
<dbReference type="InterPro" id="IPR016167">
    <property type="entry name" value="FAD-bd_PCMH_sub1"/>
</dbReference>
<comment type="cofactor">
    <cofactor evidence="1 16">
        <name>FAD</name>
        <dbReference type="ChEBI" id="CHEBI:57692"/>
    </cofactor>
</comment>
<dbReference type="GO" id="GO:0009252">
    <property type="term" value="P:peptidoglycan biosynthetic process"/>
    <property type="evidence" value="ECO:0007669"/>
    <property type="project" value="UniProtKB-UniRule"/>
</dbReference>
<evidence type="ECO:0000259" key="17">
    <source>
        <dbReference type="PROSITE" id="PS51387"/>
    </source>
</evidence>
<dbReference type="Proteomes" id="UP000434036">
    <property type="component" value="Unassembled WGS sequence"/>
</dbReference>
<dbReference type="InterPro" id="IPR016169">
    <property type="entry name" value="FAD-bd_PCMH_sub2"/>
</dbReference>
<feature type="active site" evidence="16">
    <location>
        <position position="170"/>
    </location>
</feature>
<keyword evidence="9 16" id="KW-0521">NADP</keyword>
<dbReference type="InterPro" id="IPR003170">
    <property type="entry name" value="MurB"/>
</dbReference>
<dbReference type="InterPro" id="IPR036635">
    <property type="entry name" value="MurB_C_sf"/>
</dbReference>
<dbReference type="SUPFAM" id="SSF56176">
    <property type="entry name" value="FAD-binding/transporter-associated domain-like"/>
    <property type="match status" value="1"/>
</dbReference>
<dbReference type="EMBL" id="WUUQ01000001">
    <property type="protein sequence ID" value="MXQ73223.1"/>
    <property type="molecule type" value="Genomic_DNA"/>
</dbReference>
<evidence type="ECO:0000256" key="5">
    <source>
        <dbReference type="ARBA" id="ARBA00022490"/>
    </source>
</evidence>
<comment type="catalytic activity">
    <reaction evidence="15 16">
        <text>UDP-N-acetyl-alpha-D-muramate + NADP(+) = UDP-N-acetyl-3-O-(1-carboxyvinyl)-alpha-D-glucosamine + NADPH + H(+)</text>
        <dbReference type="Rhea" id="RHEA:12248"/>
        <dbReference type="ChEBI" id="CHEBI:15378"/>
        <dbReference type="ChEBI" id="CHEBI:57783"/>
        <dbReference type="ChEBI" id="CHEBI:58349"/>
        <dbReference type="ChEBI" id="CHEBI:68483"/>
        <dbReference type="ChEBI" id="CHEBI:70757"/>
        <dbReference type="EC" id="1.3.1.98"/>
    </reaction>
</comment>
<evidence type="ECO:0000256" key="12">
    <source>
        <dbReference type="ARBA" id="ARBA00023002"/>
    </source>
</evidence>
<dbReference type="NCBIfam" id="NF010480">
    <property type="entry name" value="PRK13905.1"/>
    <property type="match status" value="1"/>
</dbReference>
<dbReference type="Gene3D" id="3.90.78.10">
    <property type="entry name" value="UDP-N-acetylenolpyruvoylglucosamine reductase, C-terminal domain"/>
    <property type="match status" value="1"/>
</dbReference>
<dbReference type="Pfam" id="PF01565">
    <property type="entry name" value="FAD_binding_4"/>
    <property type="match status" value="1"/>
</dbReference>
<dbReference type="InterPro" id="IPR006094">
    <property type="entry name" value="Oxid_FAD_bind_N"/>
</dbReference>
<comment type="function">
    <text evidence="2 16">Cell wall formation.</text>
</comment>
<evidence type="ECO:0000256" key="15">
    <source>
        <dbReference type="ARBA" id="ARBA00048914"/>
    </source>
</evidence>
<dbReference type="GO" id="GO:0051301">
    <property type="term" value="P:cell division"/>
    <property type="evidence" value="ECO:0007669"/>
    <property type="project" value="UniProtKB-KW"/>
</dbReference>
<dbReference type="GO" id="GO:0008360">
    <property type="term" value="P:regulation of cell shape"/>
    <property type="evidence" value="ECO:0007669"/>
    <property type="project" value="UniProtKB-KW"/>
</dbReference>
<keyword evidence="5 16" id="KW-0963">Cytoplasm</keyword>
<proteinExistence type="inferred from homology"/>
<accession>A0A6N8U922</accession>
<dbReference type="EC" id="1.3.1.98" evidence="16"/>
<evidence type="ECO:0000256" key="4">
    <source>
        <dbReference type="ARBA" id="ARBA00004752"/>
    </source>
</evidence>
<dbReference type="AlphaFoldDB" id="A0A6N8U922"/>
<dbReference type="PROSITE" id="PS51387">
    <property type="entry name" value="FAD_PCMH"/>
    <property type="match status" value="1"/>
</dbReference>
<dbReference type="PANTHER" id="PTHR21071">
    <property type="entry name" value="UDP-N-ACETYLENOLPYRUVOYLGLUCOSAMINE REDUCTASE"/>
    <property type="match status" value="1"/>
</dbReference>
<keyword evidence="6 16" id="KW-0132">Cell division</keyword>
<dbReference type="SUPFAM" id="SSF56194">
    <property type="entry name" value="Uridine diphospho-N-Acetylenolpyruvylglucosamine reductase, MurB, C-terminal domain"/>
    <property type="match status" value="1"/>
</dbReference>
<evidence type="ECO:0000256" key="10">
    <source>
        <dbReference type="ARBA" id="ARBA00022960"/>
    </source>
</evidence>
<reference evidence="18 19" key="2">
    <citation type="submission" date="2020-01" db="EMBL/GenBank/DDBJ databases">
        <title>Clostridiaceae sp. nov. isolated from the gut of human by culturomics.</title>
        <authorList>
            <person name="Chang Y."/>
        </authorList>
    </citation>
    <scope>NUCLEOTIDE SEQUENCE [LARGE SCALE GENOMIC DNA]</scope>
    <source>
        <strain evidence="18 19">DONG20-135</strain>
    </source>
</reference>
<dbReference type="GO" id="GO:0008762">
    <property type="term" value="F:UDP-N-acetylmuramate dehydrogenase activity"/>
    <property type="evidence" value="ECO:0007669"/>
    <property type="project" value="UniProtKB-UniRule"/>
</dbReference>
<reference evidence="18 19" key="1">
    <citation type="submission" date="2019-12" db="EMBL/GenBank/DDBJ databases">
        <authorList>
            <person name="Yang R."/>
        </authorList>
    </citation>
    <scope>NUCLEOTIDE SEQUENCE [LARGE SCALE GENOMIC DNA]</scope>
    <source>
        <strain evidence="18 19">DONG20-135</strain>
    </source>
</reference>
<keyword evidence="7 16" id="KW-0285">Flavoprotein</keyword>
<evidence type="ECO:0000313" key="18">
    <source>
        <dbReference type="EMBL" id="MXQ73223.1"/>
    </source>
</evidence>
<gene>
    <name evidence="16 18" type="primary">murB</name>
    <name evidence="18" type="ORF">GSF08_04640</name>
</gene>
<keyword evidence="8 16" id="KW-0274">FAD</keyword>
<evidence type="ECO:0000256" key="8">
    <source>
        <dbReference type="ARBA" id="ARBA00022827"/>
    </source>
</evidence>
<dbReference type="Gene3D" id="3.30.43.10">
    <property type="entry name" value="Uridine Diphospho-n-acetylenolpyruvylglucosamine Reductase, domain 2"/>
    <property type="match status" value="1"/>
</dbReference>
<dbReference type="GO" id="GO:0071555">
    <property type="term" value="P:cell wall organization"/>
    <property type="evidence" value="ECO:0007669"/>
    <property type="project" value="UniProtKB-KW"/>
</dbReference>
<comment type="caution">
    <text evidence="18">The sequence shown here is derived from an EMBL/GenBank/DDBJ whole genome shotgun (WGS) entry which is preliminary data.</text>
</comment>
<evidence type="ECO:0000256" key="1">
    <source>
        <dbReference type="ARBA" id="ARBA00001974"/>
    </source>
</evidence>
<dbReference type="GO" id="GO:0071949">
    <property type="term" value="F:FAD binding"/>
    <property type="evidence" value="ECO:0007669"/>
    <property type="project" value="InterPro"/>
</dbReference>
<name>A0A6N8U922_9FIRM</name>
<evidence type="ECO:0000256" key="11">
    <source>
        <dbReference type="ARBA" id="ARBA00022984"/>
    </source>
</evidence>
<comment type="subcellular location">
    <subcellularLocation>
        <location evidence="3 16">Cytoplasm</location>
    </subcellularLocation>
</comment>
<evidence type="ECO:0000256" key="3">
    <source>
        <dbReference type="ARBA" id="ARBA00004496"/>
    </source>
</evidence>
<evidence type="ECO:0000256" key="6">
    <source>
        <dbReference type="ARBA" id="ARBA00022618"/>
    </source>
</evidence>
<feature type="domain" description="FAD-binding PCMH-type" evidence="17">
    <location>
        <begin position="25"/>
        <end position="192"/>
    </location>
</feature>
<evidence type="ECO:0000256" key="9">
    <source>
        <dbReference type="ARBA" id="ARBA00022857"/>
    </source>
</evidence>
<dbReference type="RefSeq" id="WP_160624639.1">
    <property type="nucleotide sequence ID" value="NZ_WUUQ01000001.1"/>
</dbReference>
<evidence type="ECO:0000256" key="16">
    <source>
        <dbReference type="HAMAP-Rule" id="MF_00037"/>
    </source>
</evidence>
<dbReference type="Pfam" id="PF02873">
    <property type="entry name" value="MurB_C"/>
    <property type="match status" value="1"/>
</dbReference>
<dbReference type="InterPro" id="IPR011601">
    <property type="entry name" value="MurB_C"/>
</dbReference>
<dbReference type="NCBIfam" id="TIGR00179">
    <property type="entry name" value="murB"/>
    <property type="match status" value="1"/>
</dbReference>
<protein>
    <recommendedName>
        <fullName evidence="16">UDP-N-acetylenolpyruvoylglucosamine reductase</fullName>
        <ecNumber evidence="16">1.3.1.98</ecNumber>
    </recommendedName>
    <alternativeName>
        <fullName evidence="16">UDP-N-acetylmuramate dehydrogenase</fullName>
    </alternativeName>
</protein>
<keyword evidence="10 16" id="KW-0133">Cell shape</keyword>
<keyword evidence="13 16" id="KW-0131">Cell cycle</keyword>
<evidence type="ECO:0000256" key="2">
    <source>
        <dbReference type="ARBA" id="ARBA00003921"/>
    </source>
</evidence>
<dbReference type="UniPathway" id="UPA00219"/>
<dbReference type="Gene3D" id="3.30.465.10">
    <property type="match status" value="1"/>
</dbReference>
<feature type="active site" evidence="16">
    <location>
        <position position="291"/>
    </location>
</feature>
<comment type="similarity">
    <text evidence="16">Belongs to the MurB family.</text>
</comment>